<evidence type="ECO:0000313" key="2">
    <source>
        <dbReference type="EMBL" id="GES37410.1"/>
    </source>
</evidence>
<evidence type="ECO:0000256" key="1">
    <source>
        <dbReference type="SAM" id="MobiDB-lite"/>
    </source>
</evidence>
<feature type="region of interest" description="Disordered" evidence="1">
    <location>
        <begin position="1"/>
        <end position="76"/>
    </location>
</feature>
<evidence type="ECO:0000313" key="3">
    <source>
        <dbReference type="Proteomes" id="UP000325466"/>
    </source>
</evidence>
<feature type="compositionally biased region" description="Basic residues" evidence="1">
    <location>
        <begin position="62"/>
        <end position="76"/>
    </location>
</feature>
<reference evidence="2 3" key="1">
    <citation type="journal article" date="2018" name="Biodegradation">
        <title>1,4-Dioxane degradation characteristics of Rhodococcus aetherivorans JCM 14343.</title>
        <authorList>
            <person name="Inoue D."/>
            <person name="Tsunoda T."/>
            <person name="Yamamoto N."/>
            <person name="Ike M."/>
            <person name="Sei K."/>
        </authorList>
    </citation>
    <scope>NUCLEOTIDE SEQUENCE [LARGE SCALE GENOMIC DNA]</scope>
    <source>
        <strain evidence="2 3">JCM 14343</strain>
    </source>
</reference>
<comment type="caution">
    <text evidence="2">The sequence shown here is derived from an EMBL/GenBank/DDBJ whole genome shotgun (WGS) entry which is preliminary data.</text>
</comment>
<proteinExistence type="predicted"/>
<protein>
    <submittedName>
        <fullName evidence="2">Uncharacterized protein</fullName>
    </submittedName>
</protein>
<feature type="compositionally biased region" description="Basic and acidic residues" evidence="1">
    <location>
        <begin position="36"/>
        <end position="51"/>
    </location>
</feature>
<name>A0ABQ0YLM6_9NOCA</name>
<gene>
    <name evidence="2" type="ORF">RAJCM14343_2664</name>
</gene>
<dbReference type="Proteomes" id="UP000325466">
    <property type="component" value="Unassembled WGS sequence"/>
</dbReference>
<sequence>MDTFVHSRSAHPQIRGCGFRVASTGPDRSQTRRHGRSDPPLRRPRLRDHGGRTSPGAAHGRTPAHRSRCLPFPHRP</sequence>
<keyword evidence="3" id="KW-1185">Reference proteome</keyword>
<dbReference type="EMBL" id="BLAH01000084">
    <property type="protein sequence ID" value="GES37410.1"/>
    <property type="molecule type" value="Genomic_DNA"/>
</dbReference>
<accession>A0ABQ0YLM6</accession>
<organism evidence="2 3">
    <name type="scientific">Rhodococcus aetherivorans</name>
    <dbReference type="NCBI Taxonomy" id="191292"/>
    <lineage>
        <taxon>Bacteria</taxon>
        <taxon>Bacillati</taxon>
        <taxon>Actinomycetota</taxon>
        <taxon>Actinomycetes</taxon>
        <taxon>Mycobacteriales</taxon>
        <taxon>Nocardiaceae</taxon>
        <taxon>Rhodococcus</taxon>
    </lineage>
</organism>